<dbReference type="OrthoDB" id="3206744at2759"/>
<reference evidence="1 2" key="1">
    <citation type="journal article" date="2012" name="BMC Genomics">
        <title>Comparative genomics of the white-rot fungi, Phanerochaete carnosa and P. chrysosporium, to elucidate the genetic basis of the distinct wood types they colonize.</title>
        <authorList>
            <person name="Suzuki H."/>
            <person name="MacDonald J."/>
            <person name="Syed K."/>
            <person name="Salamov A."/>
            <person name="Hori C."/>
            <person name="Aerts A."/>
            <person name="Henrissat B."/>
            <person name="Wiebenga A."/>
            <person name="vanKuyk P.A."/>
            <person name="Barry K."/>
            <person name="Lindquist E."/>
            <person name="LaButti K."/>
            <person name="Lapidus A."/>
            <person name="Lucas S."/>
            <person name="Coutinho P."/>
            <person name="Gong Y."/>
            <person name="Samejima M."/>
            <person name="Mahadevan R."/>
            <person name="Abou-Zaid M."/>
            <person name="de Vries R.P."/>
            <person name="Igarashi K."/>
            <person name="Yadav J.S."/>
            <person name="Grigoriev I.V."/>
            <person name="Master E.R."/>
        </authorList>
    </citation>
    <scope>NUCLEOTIDE SEQUENCE [LARGE SCALE GENOMIC DNA]</scope>
    <source>
        <strain evidence="1 2">HHB-10118-sp</strain>
    </source>
</reference>
<dbReference type="RefSeq" id="XP_007401997.1">
    <property type="nucleotide sequence ID" value="XM_007401935.1"/>
</dbReference>
<sequence>MARLFDPKWAVSTIAESRDLIERTCYKEIIEDLPEPAPLLKLYEFPNDKYYNEGESDHMFCAITETFGYHSSMKATPTAQERPAAQEKTMRVYLKINYLKAYVLIDTGSTINTPFPLSNPITLQLGCSGSQSKVNYGVWLPISIDPTVHNFYFNVASLDHYDLIIGIQIMQDIGIVLNFCDYIICIGPTTLHVLEREGDGPTK</sequence>
<dbReference type="HOGENOM" id="CLU_1349344_0_0_1"/>
<dbReference type="AlphaFoldDB" id="K5VS38"/>
<protein>
    <submittedName>
        <fullName evidence="1">Uncharacterized protein</fullName>
    </submittedName>
</protein>
<dbReference type="GeneID" id="18911625"/>
<dbReference type="InParanoid" id="K5VS38"/>
<proteinExistence type="predicted"/>
<organism evidence="1 2">
    <name type="scientific">Phanerochaete carnosa (strain HHB-10118-sp)</name>
    <name type="common">White-rot fungus</name>
    <name type="synonym">Peniophora carnosa</name>
    <dbReference type="NCBI Taxonomy" id="650164"/>
    <lineage>
        <taxon>Eukaryota</taxon>
        <taxon>Fungi</taxon>
        <taxon>Dikarya</taxon>
        <taxon>Basidiomycota</taxon>
        <taxon>Agaricomycotina</taxon>
        <taxon>Agaricomycetes</taxon>
        <taxon>Polyporales</taxon>
        <taxon>Phanerochaetaceae</taxon>
        <taxon>Phanerochaete</taxon>
    </lineage>
</organism>
<dbReference type="EMBL" id="JH930481">
    <property type="protein sequence ID" value="EKM49369.1"/>
    <property type="molecule type" value="Genomic_DNA"/>
</dbReference>
<dbReference type="InterPro" id="IPR021109">
    <property type="entry name" value="Peptidase_aspartic_dom_sf"/>
</dbReference>
<name>K5VS38_PHACS</name>
<keyword evidence="2" id="KW-1185">Reference proteome</keyword>
<dbReference type="KEGG" id="pco:PHACADRAFT_201623"/>
<dbReference type="Gene3D" id="2.40.70.10">
    <property type="entry name" value="Acid Proteases"/>
    <property type="match status" value="1"/>
</dbReference>
<dbReference type="Proteomes" id="UP000008370">
    <property type="component" value="Unassembled WGS sequence"/>
</dbReference>
<evidence type="ECO:0000313" key="2">
    <source>
        <dbReference type="Proteomes" id="UP000008370"/>
    </source>
</evidence>
<accession>K5VS38</accession>
<dbReference type="CDD" id="cd00303">
    <property type="entry name" value="retropepsin_like"/>
    <property type="match status" value="1"/>
</dbReference>
<gene>
    <name evidence="1" type="ORF">PHACADRAFT_201623</name>
</gene>
<dbReference type="SUPFAM" id="SSF50630">
    <property type="entry name" value="Acid proteases"/>
    <property type="match status" value="1"/>
</dbReference>
<evidence type="ECO:0000313" key="1">
    <source>
        <dbReference type="EMBL" id="EKM49369.1"/>
    </source>
</evidence>